<gene>
    <name evidence="2" type="ORF">SAMN04488018_11364</name>
</gene>
<accession>A0A1H6WDB1</accession>
<dbReference type="RefSeq" id="WP_074746827.1">
    <property type="nucleotide sequence ID" value="NZ_FNYS01000013.1"/>
</dbReference>
<dbReference type="Proteomes" id="UP000183077">
    <property type="component" value="Unassembled WGS sequence"/>
</dbReference>
<name>A0A1H6WDB1_9FLAO</name>
<dbReference type="InterPro" id="IPR045391">
    <property type="entry name" value="DUF6520"/>
</dbReference>
<evidence type="ECO:0000313" key="3">
    <source>
        <dbReference type="Proteomes" id="UP000183077"/>
    </source>
</evidence>
<feature type="signal peptide" evidence="1">
    <location>
        <begin position="1"/>
        <end position="24"/>
    </location>
</feature>
<feature type="chain" id="PRO_5010271110" evidence="1">
    <location>
        <begin position="25"/>
        <end position="100"/>
    </location>
</feature>
<keyword evidence="1" id="KW-0732">Signal</keyword>
<evidence type="ECO:0000313" key="2">
    <source>
        <dbReference type="EMBL" id="SEJ13696.1"/>
    </source>
</evidence>
<evidence type="ECO:0000256" key="1">
    <source>
        <dbReference type="SAM" id="SignalP"/>
    </source>
</evidence>
<reference evidence="2 3" key="1">
    <citation type="submission" date="2016-10" db="EMBL/GenBank/DDBJ databases">
        <authorList>
            <person name="de Groot N.N."/>
        </authorList>
    </citation>
    <scope>NUCLEOTIDE SEQUENCE [LARGE SCALE GENOMIC DNA]</scope>
    <source>
        <strain evidence="2 3">DSM 23048</strain>
    </source>
</reference>
<sequence length="100" mass="11188">MRKFLKSAGLPIGVFALAIGSAFATNAMKDVQLNSTDRIGHYELDSENEFSCVQTNITCSTISDGPICTWYDAVNNQERTLYEKDELTMQCPTVLYQKQP</sequence>
<protein>
    <submittedName>
        <fullName evidence="2">Uncharacterized protein</fullName>
    </submittedName>
</protein>
<organism evidence="2 3">
    <name type="scientific">Myroides marinus</name>
    <dbReference type="NCBI Taxonomy" id="703342"/>
    <lineage>
        <taxon>Bacteria</taxon>
        <taxon>Pseudomonadati</taxon>
        <taxon>Bacteroidota</taxon>
        <taxon>Flavobacteriia</taxon>
        <taxon>Flavobacteriales</taxon>
        <taxon>Flavobacteriaceae</taxon>
        <taxon>Myroides</taxon>
    </lineage>
</organism>
<dbReference type="AlphaFoldDB" id="A0A1H6WDB1"/>
<dbReference type="EMBL" id="FNYS01000013">
    <property type="protein sequence ID" value="SEJ13696.1"/>
    <property type="molecule type" value="Genomic_DNA"/>
</dbReference>
<proteinExistence type="predicted"/>
<dbReference type="Pfam" id="PF20130">
    <property type="entry name" value="DUF6520"/>
    <property type="match status" value="1"/>
</dbReference>
<dbReference type="GeneID" id="82257806"/>